<dbReference type="SUPFAM" id="SSF52540">
    <property type="entry name" value="P-loop containing nucleoside triphosphate hydrolases"/>
    <property type="match status" value="1"/>
</dbReference>
<proteinExistence type="predicted"/>
<dbReference type="AlphaFoldDB" id="A0A1F7FH88"/>
<evidence type="ECO:0000313" key="3">
    <source>
        <dbReference type="EMBL" id="OGK05852.1"/>
    </source>
</evidence>
<comment type="caution">
    <text evidence="3">The sequence shown here is derived from an EMBL/GenBank/DDBJ whole genome shotgun (WGS) entry which is preliminary data.</text>
</comment>
<dbReference type="PANTHER" id="PTHR33295">
    <property type="entry name" value="ATPASE"/>
    <property type="match status" value="1"/>
</dbReference>
<dbReference type="InterPro" id="IPR041682">
    <property type="entry name" value="AAA_14"/>
</dbReference>
<feature type="domain" description="AAA" evidence="1">
    <location>
        <begin position="36"/>
        <end position="167"/>
    </location>
</feature>
<name>A0A1F7FH88_UNCRA</name>
<dbReference type="EMBL" id="MFYX01000046">
    <property type="protein sequence ID" value="OGK05852.1"/>
    <property type="molecule type" value="Genomic_DNA"/>
</dbReference>
<dbReference type="Pfam" id="PF13635">
    <property type="entry name" value="DUF4143"/>
    <property type="match status" value="1"/>
</dbReference>
<evidence type="ECO:0000313" key="4">
    <source>
        <dbReference type="Proteomes" id="UP000179243"/>
    </source>
</evidence>
<dbReference type="InterPro" id="IPR027417">
    <property type="entry name" value="P-loop_NTPase"/>
</dbReference>
<dbReference type="InterPro" id="IPR025420">
    <property type="entry name" value="DUF4143"/>
</dbReference>
<accession>A0A1F7FH88</accession>
<gene>
    <name evidence="3" type="ORF">A2519_04170</name>
</gene>
<dbReference type="PANTHER" id="PTHR33295:SF8">
    <property type="entry name" value="AAA+ ATPASE DOMAIN-CONTAINING PROTEIN"/>
    <property type="match status" value="1"/>
</dbReference>
<feature type="domain" description="DUF4143" evidence="2">
    <location>
        <begin position="226"/>
        <end position="376"/>
    </location>
</feature>
<organism evidence="3 4">
    <name type="scientific">Candidatus Raymondbacteria bacterium RIFOXYD12_FULL_49_13</name>
    <dbReference type="NCBI Taxonomy" id="1817890"/>
    <lineage>
        <taxon>Bacteria</taxon>
        <taxon>Raymondiibacteriota</taxon>
    </lineage>
</organism>
<protein>
    <recommendedName>
        <fullName evidence="5">ATPase</fullName>
    </recommendedName>
</protein>
<evidence type="ECO:0000259" key="1">
    <source>
        <dbReference type="Pfam" id="PF13173"/>
    </source>
</evidence>
<sequence>MRTILHRLIADFQERVLPSGIDRDRAVPMLAGKTDAIIGMRRSGKTFLCYQAIAACMKRGIEKSRILYFNFEDERLLPLQSSQLTYIPELFYENNPAHKNRKCYFFFDEIQRIPGWELFVRRLMDAENMHCVITGSSARLLGREIATALRGRSLPVEVFPFSFKEYLRFHKSLPENYRNPGAASRAVLQKALSGYLWRGGFPEAQNLTEEFRIKLLQGYVDVVLFRDVVERHPSVNIEAIRSLIRQASASVTGYFSINKFYHALRSAGISCTKNSLYEYVSLLEDAFFFFTVPICSKSERIQRVNPRKLYLSDTGLITAMTSRIDADSGMLLENLVFCHLRRDGQTIEYYQTKNGGAVDFIARSSDGRLSLIQVCADMMAVQARAREIAALEEAMKETGIRNSAIVTLRDRETIKTGKGTIHVYPAWEYILQ</sequence>
<evidence type="ECO:0000259" key="2">
    <source>
        <dbReference type="Pfam" id="PF13635"/>
    </source>
</evidence>
<evidence type="ECO:0008006" key="5">
    <source>
        <dbReference type="Google" id="ProtNLM"/>
    </source>
</evidence>
<dbReference type="Proteomes" id="UP000179243">
    <property type="component" value="Unassembled WGS sequence"/>
</dbReference>
<dbReference type="Pfam" id="PF13173">
    <property type="entry name" value="AAA_14"/>
    <property type="match status" value="1"/>
</dbReference>
<reference evidence="3 4" key="1">
    <citation type="journal article" date="2016" name="Nat. Commun.">
        <title>Thousands of microbial genomes shed light on interconnected biogeochemical processes in an aquifer system.</title>
        <authorList>
            <person name="Anantharaman K."/>
            <person name="Brown C.T."/>
            <person name="Hug L.A."/>
            <person name="Sharon I."/>
            <person name="Castelle C.J."/>
            <person name="Probst A.J."/>
            <person name="Thomas B.C."/>
            <person name="Singh A."/>
            <person name="Wilkins M.J."/>
            <person name="Karaoz U."/>
            <person name="Brodie E.L."/>
            <person name="Williams K.H."/>
            <person name="Hubbard S.S."/>
            <person name="Banfield J.F."/>
        </authorList>
    </citation>
    <scope>NUCLEOTIDE SEQUENCE [LARGE SCALE GENOMIC DNA]</scope>
</reference>